<feature type="domain" description="CRAL-TRIO" evidence="1">
    <location>
        <begin position="74"/>
        <end position="233"/>
    </location>
</feature>
<comment type="caution">
    <text evidence="2">The sequence shown here is derived from an EMBL/GenBank/DDBJ whole genome shotgun (WGS) entry which is preliminary data.</text>
</comment>
<dbReference type="EMBL" id="JASJQH010010550">
    <property type="protein sequence ID" value="KAK9670852.1"/>
    <property type="molecule type" value="Genomic_DNA"/>
</dbReference>
<dbReference type="InterPro" id="IPR036865">
    <property type="entry name" value="CRAL-TRIO_dom_sf"/>
</dbReference>
<proteinExistence type="predicted"/>
<dbReference type="InterPro" id="IPR036273">
    <property type="entry name" value="CRAL/TRIO_N_dom_sf"/>
</dbReference>
<dbReference type="PANTHER" id="PTHR45824">
    <property type="entry name" value="GH16843P"/>
    <property type="match status" value="1"/>
</dbReference>
<dbReference type="Proteomes" id="UP001479436">
    <property type="component" value="Unassembled WGS sequence"/>
</dbReference>
<evidence type="ECO:0000313" key="2">
    <source>
        <dbReference type="EMBL" id="KAK9670852.1"/>
    </source>
</evidence>
<dbReference type="InterPro" id="IPR052578">
    <property type="entry name" value="PI_Transfer_CRAL-TRIO"/>
</dbReference>
<dbReference type="SUPFAM" id="SSF46938">
    <property type="entry name" value="CRAL/TRIO N-terminal domain"/>
    <property type="match status" value="1"/>
</dbReference>
<evidence type="ECO:0000259" key="1">
    <source>
        <dbReference type="PROSITE" id="PS50191"/>
    </source>
</evidence>
<dbReference type="SMART" id="SM00516">
    <property type="entry name" value="SEC14"/>
    <property type="match status" value="1"/>
</dbReference>
<evidence type="ECO:0000313" key="3">
    <source>
        <dbReference type="Proteomes" id="UP001479436"/>
    </source>
</evidence>
<gene>
    <name evidence="2" type="ORF">K7432_017357</name>
</gene>
<dbReference type="SUPFAM" id="SSF52087">
    <property type="entry name" value="CRAL/TRIO domain"/>
    <property type="match status" value="1"/>
</dbReference>
<reference evidence="2 3" key="1">
    <citation type="submission" date="2023-04" db="EMBL/GenBank/DDBJ databases">
        <title>Genome of Basidiobolus ranarum AG-B5.</title>
        <authorList>
            <person name="Stajich J.E."/>
            <person name="Carter-House D."/>
            <person name="Gryganskyi A."/>
        </authorList>
    </citation>
    <scope>NUCLEOTIDE SEQUENCE [LARGE SCALE GENOMIC DNA]</scope>
    <source>
        <strain evidence="2 3">AG-B5</strain>
    </source>
</reference>
<accession>A0ABR2VKH7</accession>
<sequence length="248" mass="29718">MDYYNNDQCRDFRHGFDDKTFEKLKESLPEKVEFTYFDIKRYWIANKGDFNNTLRHITETLNWRREIGYDDIHNEDFTDVLKTGELFFHKTALDGSTVLVWRSCKHIPGLIQREREARFFVWMVAKADRAGLLRNKFTLLFDRTAATRANADLGLARVILPVFQRHFPECLERVLVYPTSFFLNSLWCCVKPFLEPIVRQKVYFWKEYDYLDNIKRFVEPNHLKWNSLEKFDDPSGIQTVLAIYDQET</sequence>
<dbReference type="PANTHER" id="PTHR45824:SF29">
    <property type="entry name" value="GH16843P"/>
    <property type="match status" value="1"/>
</dbReference>
<keyword evidence="3" id="KW-1185">Reference proteome</keyword>
<dbReference type="Gene3D" id="3.40.525.10">
    <property type="entry name" value="CRAL-TRIO lipid binding domain"/>
    <property type="match status" value="1"/>
</dbReference>
<name>A0ABR2VKH7_9FUNG</name>
<dbReference type="PROSITE" id="PS50191">
    <property type="entry name" value="CRAL_TRIO"/>
    <property type="match status" value="1"/>
</dbReference>
<dbReference type="InterPro" id="IPR001251">
    <property type="entry name" value="CRAL-TRIO_dom"/>
</dbReference>
<dbReference type="CDD" id="cd00170">
    <property type="entry name" value="SEC14"/>
    <property type="match status" value="1"/>
</dbReference>
<protein>
    <recommendedName>
        <fullName evidence="1">CRAL-TRIO domain-containing protein</fullName>
    </recommendedName>
</protein>
<dbReference type="Pfam" id="PF00650">
    <property type="entry name" value="CRAL_TRIO"/>
    <property type="match status" value="1"/>
</dbReference>
<organism evidence="2 3">
    <name type="scientific">Basidiobolus ranarum</name>
    <dbReference type="NCBI Taxonomy" id="34480"/>
    <lineage>
        <taxon>Eukaryota</taxon>
        <taxon>Fungi</taxon>
        <taxon>Fungi incertae sedis</taxon>
        <taxon>Zoopagomycota</taxon>
        <taxon>Entomophthoromycotina</taxon>
        <taxon>Basidiobolomycetes</taxon>
        <taxon>Basidiobolales</taxon>
        <taxon>Basidiobolaceae</taxon>
        <taxon>Basidiobolus</taxon>
    </lineage>
</organism>